<dbReference type="Proteomes" id="UP001320159">
    <property type="component" value="Unassembled WGS sequence"/>
</dbReference>
<dbReference type="EMBL" id="PGCK01000001">
    <property type="protein sequence ID" value="MCD1293782.1"/>
    <property type="molecule type" value="Genomic_DNA"/>
</dbReference>
<protein>
    <submittedName>
        <fullName evidence="2">Metallophosphoesterase</fullName>
    </submittedName>
</protein>
<organism evidence="2 3">
    <name type="scientific">Methanooceanicella nereidis</name>
    <dbReference type="NCBI Taxonomy" id="2052831"/>
    <lineage>
        <taxon>Archaea</taxon>
        <taxon>Methanobacteriati</taxon>
        <taxon>Methanobacteriota</taxon>
        <taxon>Stenosarchaea group</taxon>
        <taxon>Methanomicrobia</taxon>
        <taxon>Methanocellales</taxon>
        <taxon>Methanocellaceae</taxon>
        <taxon>Methanooceanicella</taxon>
    </lineage>
</organism>
<dbReference type="InterPro" id="IPR029052">
    <property type="entry name" value="Metallo-depent_PP-like"/>
</dbReference>
<comment type="caution">
    <text evidence="2">The sequence shown here is derived from an EMBL/GenBank/DDBJ whole genome shotgun (WGS) entry which is preliminary data.</text>
</comment>
<keyword evidence="3" id="KW-1185">Reference proteome</keyword>
<evidence type="ECO:0000259" key="1">
    <source>
        <dbReference type="Pfam" id="PF00149"/>
    </source>
</evidence>
<dbReference type="AlphaFoldDB" id="A0AAP2RB50"/>
<dbReference type="Gene3D" id="3.60.21.10">
    <property type="match status" value="1"/>
</dbReference>
<proteinExistence type="predicted"/>
<sequence>MRLLAVTDFHNVYDRVPDILSKAGKVDGTLLAGDLTHFGPSEKAKTLLGMLPKPVMAIPGNCDKKDIVNLLRSEDANLHECSMKLNDVTFIGIGGSNPTPFNTPFELEESEIRSKVEKLLESVTRPVVLLSHAPPKGAQDEIPGGIHVGSEAVAELAPNFIAIVCGHIHEGKGISKLGNTLVVNPGSASVGSAAIIDIDKSGNVKAELI</sequence>
<feature type="domain" description="Calcineurin-like phosphoesterase" evidence="1">
    <location>
        <begin position="1"/>
        <end position="170"/>
    </location>
</feature>
<dbReference type="PANTHER" id="PTHR37523:SF1">
    <property type="entry name" value="CALCINEURIN-LIKE PHOSPHOESTERASE DOMAIN-CONTAINING PROTEIN"/>
    <property type="match status" value="1"/>
</dbReference>
<dbReference type="PANTHER" id="PTHR37523">
    <property type="entry name" value="METALLOPHOSPHOESTERASE"/>
    <property type="match status" value="1"/>
</dbReference>
<evidence type="ECO:0000313" key="2">
    <source>
        <dbReference type="EMBL" id="MCD1293782.1"/>
    </source>
</evidence>
<name>A0AAP2RB50_9EURY</name>
<dbReference type="Pfam" id="PF00149">
    <property type="entry name" value="Metallophos"/>
    <property type="match status" value="1"/>
</dbReference>
<dbReference type="GO" id="GO:0016787">
    <property type="term" value="F:hydrolase activity"/>
    <property type="evidence" value="ECO:0007669"/>
    <property type="project" value="InterPro"/>
</dbReference>
<accession>A0AAP2RB50</accession>
<dbReference type="SUPFAM" id="SSF56300">
    <property type="entry name" value="Metallo-dependent phosphatases"/>
    <property type="match status" value="1"/>
</dbReference>
<evidence type="ECO:0000313" key="3">
    <source>
        <dbReference type="Proteomes" id="UP001320159"/>
    </source>
</evidence>
<dbReference type="RefSeq" id="WP_230740076.1">
    <property type="nucleotide sequence ID" value="NZ_PGCK01000001.1"/>
</dbReference>
<gene>
    <name evidence="2" type="ORF">CUJ83_02070</name>
</gene>
<reference evidence="2 3" key="1">
    <citation type="submission" date="2017-11" db="EMBL/GenBank/DDBJ databases">
        <title>Isolation and Characterization of Family Methanocellaceae Species from Potential Methane Hydrate Area Offshore Southwestern Taiwan.</title>
        <authorList>
            <person name="Zhang W.-L."/>
            <person name="Chen W.-C."/>
            <person name="Lai M.-C."/>
            <person name="Chen S.-C."/>
        </authorList>
    </citation>
    <scope>NUCLEOTIDE SEQUENCE [LARGE SCALE GENOMIC DNA]</scope>
    <source>
        <strain evidence="2 3">CWC-04</strain>
    </source>
</reference>
<dbReference type="InterPro" id="IPR004843">
    <property type="entry name" value="Calcineurin-like_PHP"/>
</dbReference>